<organism evidence="1 2">
    <name type="scientific">Malus domestica</name>
    <name type="common">Apple</name>
    <name type="synonym">Pyrus malus</name>
    <dbReference type="NCBI Taxonomy" id="3750"/>
    <lineage>
        <taxon>Eukaryota</taxon>
        <taxon>Viridiplantae</taxon>
        <taxon>Streptophyta</taxon>
        <taxon>Embryophyta</taxon>
        <taxon>Tracheophyta</taxon>
        <taxon>Spermatophyta</taxon>
        <taxon>Magnoliopsida</taxon>
        <taxon>eudicotyledons</taxon>
        <taxon>Gunneridae</taxon>
        <taxon>Pentapetalae</taxon>
        <taxon>rosids</taxon>
        <taxon>fabids</taxon>
        <taxon>Rosales</taxon>
        <taxon>Rosaceae</taxon>
        <taxon>Amygdaloideae</taxon>
        <taxon>Maleae</taxon>
        <taxon>Malus</taxon>
    </lineage>
</organism>
<evidence type="ECO:0000313" key="1">
    <source>
        <dbReference type="EMBL" id="RXH82375.1"/>
    </source>
</evidence>
<sequence length="198" mass="22207">MKRSTPRQILGLSGLYLTMKPVVLEVSLAKYLYVTSPKIVEVLAAPELAADFSGVDVLQVTQALDSVHSSGFDLIIEDIKACLTDFLQFQNCHVRKTSNAAAHRLAKLVLISSYSSCWFDENIIIRLSISSGAKHDQMDEFLSNSNWRTAQDDPGWVCGLLEMCSERPDLQNKLSWAGFGGDFRLKREWTVFVQFILT</sequence>
<dbReference type="EMBL" id="RDQH01000338">
    <property type="protein sequence ID" value="RXH82375.1"/>
    <property type="molecule type" value="Genomic_DNA"/>
</dbReference>
<proteinExistence type="predicted"/>
<protein>
    <recommendedName>
        <fullName evidence="3">RNase H type-1 domain-containing protein</fullName>
    </recommendedName>
</protein>
<dbReference type="AlphaFoldDB" id="A0A498IJQ2"/>
<keyword evidence="2" id="KW-1185">Reference proteome</keyword>
<reference evidence="1 2" key="1">
    <citation type="submission" date="2018-10" db="EMBL/GenBank/DDBJ databases">
        <title>A high-quality apple genome assembly.</title>
        <authorList>
            <person name="Hu J."/>
        </authorList>
    </citation>
    <scope>NUCLEOTIDE SEQUENCE [LARGE SCALE GENOMIC DNA]</scope>
    <source>
        <strain evidence="2">cv. HFTH1</strain>
        <tissue evidence="1">Young leaf</tissue>
    </source>
</reference>
<accession>A0A498IJQ2</accession>
<comment type="caution">
    <text evidence="1">The sequence shown here is derived from an EMBL/GenBank/DDBJ whole genome shotgun (WGS) entry which is preliminary data.</text>
</comment>
<dbReference type="Proteomes" id="UP000290289">
    <property type="component" value="Chromosome 12"/>
</dbReference>
<evidence type="ECO:0008006" key="3">
    <source>
        <dbReference type="Google" id="ProtNLM"/>
    </source>
</evidence>
<evidence type="ECO:0000313" key="2">
    <source>
        <dbReference type="Proteomes" id="UP000290289"/>
    </source>
</evidence>
<name>A0A498IJQ2_MALDO</name>
<gene>
    <name evidence="1" type="ORF">DVH24_036716</name>
</gene>